<comment type="function">
    <text evidence="6">Phosphorolytic 3'-5' exoribonuclease that plays an important role in tRNA 3'-end maturation. Removes nucleotide residues following the 3'-CCA terminus of tRNAs; can also add nucleotides to the ends of RNA molecules by using nucleoside diphosphates as substrates, but this may not be physiologically important. Probably plays a role in initiation of 16S rRNA degradation (leading to ribosome degradation) during starvation.</text>
</comment>
<dbReference type="EMBL" id="JWJD01000002">
    <property type="protein sequence ID" value="KIH76969.1"/>
    <property type="molecule type" value="Genomic_DNA"/>
</dbReference>
<dbReference type="SUPFAM" id="SSF54211">
    <property type="entry name" value="Ribosomal protein S5 domain 2-like"/>
    <property type="match status" value="1"/>
</dbReference>
<dbReference type="InterPro" id="IPR027408">
    <property type="entry name" value="PNPase/RNase_PH_dom_sf"/>
</dbReference>
<evidence type="ECO:0000256" key="2">
    <source>
        <dbReference type="ARBA" id="ARBA00022552"/>
    </source>
</evidence>
<dbReference type="Proteomes" id="UP000035068">
    <property type="component" value="Unassembled WGS sequence"/>
</dbReference>
<feature type="domain" description="Exoribonuclease phosphorolytic" evidence="7">
    <location>
        <begin position="15"/>
        <end position="145"/>
    </location>
</feature>
<dbReference type="InterPro" id="IPR018336">
    <property type="entry name" value="RNase_PH_CS"/>
</dbReference>
<comment type="catalytic activity">
    <reaction evidence="6">
        <text>tRNA(n+1) + phosphate = tRNA(n) + a ribonucleoside 5'-diphosphate</text>
        <dbReference type="Rhea" id="RHEA:10628"/>
        <dbReference type="Rhea" id="RHEA-COMP:17343"/>
        <dbReference type="Rhea" id="RHEA-COMP:17344"/>
        <dbReference type="ChEBI" id="CHEBI:43474"/>
        <dbReference type="ChEBI" id="CHEBI:57930"/>
        <dbReference type="ChEBI" id="CHEBI:173114"/>
        <dbReference type="EC" id="2.7.7.56"/>
    </reaction>
</comment>
<evidence type="ECO:0000256" key="4">
    <source>
        <dbReference type="ARBA" id="ARBA00022694"/>
    </source>
</evidence>
<gene>
    <name evidence="6 9" type="primary">rph</name>
    <name evidence="9" type="ORF">GFER_07780</name>
</gene>
<evidence type="ECO:0000259" key="7">
    <source>
        <dbReference type="Pfam" id="PF01138"/>
    </source>
</evidence>
<keyword evidence="6 9" id="KW-0548">Nucleotidyltransferase</keyword>
<dbReference type="InterPro" id="IPR050080">
    <property type="entry name" value="RNase_PH"/>
</dbReference>
<dbReference type="CDD" id="cd11362">
    <property type="entry name" value="RNase_PH_bact"/>
    <property type="match status" value="1"/>
</dbReference>
<dbReference type="HAMAP" id="MF_00564">
    <property type="entry name" value="RNase_PH"/>
    <property type="match status" value="1"/>
</dbReference>
<dbReference type="FunFam" id="3.30.230.70:FF:000003">
    <property type="entry name" value="Ribonuclease PH"/>
    <property type="match status" value="1"/>
</dbReference>
<sequence>MTSLFTRPDGRRADQLRPIDFQRNFTRYAEGSVLVSFGETRVLCNATVEEKVPSFMRGEGRGWVTAEYSMLPRATQSRSPREATRGKIGGRTHEIQRLIGRSLRAVVDLAALGERTIQIDCDVLQADGGTRTASVTGAYVALVDAVCGLRDRGLISASPLREGVAAVSVGLVEGNALLDLNYEEDFRAAVDMNFVITSSGRFVEVQGTAEEHPFTQAELDALRDLAMAGCLDLSRLQQQVLER</sequence>
<comment type="caution">
    <text evidence="9">The sequence shown here is derived from an EMBL/GenBank/DDBJ whole genome shotgun (WGS) entry which is preliminary data.</text>
</comment>
<keyword evidence="4 6" id="KW-0819">tRNA processing</keyword>
<dbReference type="InterPro" id="IPR036345">
    <property type="entry name" value="ExoRNase_PH_dom2_sf"/>
</dbReference>
<dbReference type="GO" id="GO:0008033">
    <property type="term" value="P:tRNA processing"/>
    <property type="evidence" value="ECO:0007669"/>
    <property type="project" value="UniProtKB-UniRule"/>
</dbReference>
<evidence type="ECO:0000313" key="10">
    <source>
        <dbReference type="Proteomes" id="UP000035068"/>
    </source>
</evidence>
<feature type="binding site" evidence="6">
    <location>
        <position position="91"/>
    </location>
    <ligand>
        <name>phosphate</name>
        <dbReference type="ChEBI" id="CHEBI:43474"/>
        <note>substrate</note>
    </ligand>
</feature>
<reference evidence="9 10" key="1">
    <citation type="submission" date="2014-12" db="EMBL/GenBank/DDBJ databases">
        <title>Genomes of Geoalkalibacter ferrihydriticus and Geoalkalibacter subterraneus, two haloalkaliphilic metal-reducing members of the Geobacteraceae.</title>
        <authorList>
            <person name="Badalamenti J.P."/>
            <person name="Torres C.I."/>
            <person name="Krajmalnik-Brown R."/>
            <person name="Bond D.R."/>
        </authorList>
    </citation>
    <scope>NUCLEOTIDE SEQUENCE [LARGE SCALE GENOMIC DNA]</scope>
    <source>
        <strain evidence="9 10">DSM 17813</strain>
    </source>
</reference>
<dbReference type="Pfam" id="PF03725">
    <property type="entry name" value="RNase_PH_C"/>
    <property type="match status" value="1"/>
</dbReference>
<evidence type="ECO:0000256" key="6">
    <source>
        <dbReference type="HAMAP-Rule" id="MF_00564"/>
    </source>
</evidence>
<keyword evidence="3 6" id="KW-0820">tRNA-binding</keyword>
<feature type="domain" description="Exoribonuclease phosphorolytic" evidence="8">
    <location>
        <begin position="164"/>
        <end position="228"/>
    </location>
</feature>
<evidence type="ECO:0000256" key="5">
    <source>
        <dbReference type="ARBA" id="ARBA00022884"/>
    </source>
</evidence>
<dbReference type="InterPro" id="IPR001247">
    <property type="entry name" value="ExoRNase_PH_dom1"/>
</dbReference>
<evidence type="ECO:0000256" key="1">
    <source>
        <dbReference type="ARBA" id="ARBA00006678"/>
    </source>
</evidence>
<dbReference type="SUPFAM" id="SSF55666">
    <property type="entry name" value="Ribonuclease PH domain 2-like"/>
    <property type="match status" value="1"/>
</dbReference>
<accession>A0A0C2DU41</accession>
<comment type="similarity">
    <text evidence="1 6">Belongs to the RNase PH family.</text>
</comment>
<dbReference type="GO" id="GO:0009022">
    <property type="term" value="F:tRNA nucleotidyltransferase activity"/>
    <property type="evidence" value="ECO:0007669"/>
    <property type="project" value="UniProtKB-UniRule"/>
</dbReference>
<dbReference type="GO" id="GO:0016075">
    <property type="term" value="P:rRNA catabolic process"/>
    <property type="evidence" value="ECO:0007669"/>
    <property type="project" value="UniProtKB-UniRule"/>
</dbReference>
<dbReference type="Pfam" id="PF01138">
    <property type="entry name" value="RNase_PH"/>
    <property type="match status" value="1"/>
</dbReference>
<dbReference type="PROSITE" id="PS01277">
    <property type="entry name" value="RIBONUCLEASE_PH"/>
    <property type="match status" value="1"/>
</dbReference>
<organism evidence="9 10">
    <name type="scientific">Geoalkalibacter ferrihydriticus DSM 17813</name>
    <dbReference type="NCBI Taxonomy" id="1121915"/>
    <lineage>
        <taxon>Bacteria</taxon>
        <taxon>Pseudomonadati</taxon>
        <taxon>Thermodesulfobacteriota</taxon>
        <taxon>Desulfuromonadia</taxon>
        <taxon>Desulfuromonadales</taxon>
        <taxon>Geoalkalibacteraceae</taxon>
        <taxon>Geoalkalibacter</taxon>
    </lineage>
</organism>
<feature type="binding site" evidence="6">
    <location>
        <begin position="129"/>
        <end position="131"/>
    </location>
    <ligand>
        <name>phosphate</name>
        <dbReference type="ChEBI" id="CHEBI:43474"/>
        <note>substrate</note>
    </ligand>
</feature>
<dbReference type="GO" id="GO:0000049">
    <property type="term" value="F:tRNA binding"/>
    <property type="evidence" value="ECO:0007669"/>
    <property type="project" value="UniProtKB-UniRule"/>
</dbReference>
<dbReference type="RefSeq" id="WP_040098136.1">
    <property type="nucleotide sequence ID" value="NZ_JWJD01000002.1"/>
</dbReference>
<evidence type="ECO:0000256" key="3">
    <source>
        <dbReference type="ARBA" id="ARBA00022555"/>
    </source>
</evidence>
<keyword evidence="5" id="KW-0694">RNA-binding</keyword>
<evidence type="ECO:0000313" key="9">
    <source>
        <dbReference type="EMBL" id="KIH76969.1"/>
    </source>
</evidence>
<name>A0A0C2DU41_9BACT</name>
<dbReference type="GO" id="GO:0031125">
    <property type="term" value="P:rRNA 3'-end processing"/>
    <property type="evidence" value="ECO:0007669"/>
    <property type="project" value="UniProtKB-ARBA"/>
</dbReference>
<dbReference type="PANTHER" id="PTHR11953:SF0">
    <property type="entry name" value="EXOSOME COMPLEX COMPONENT RRP41"/>
    <property type="match status" value="1"/>
</dbReference>
<dbReference type="InterPro" id="IPR015847">
    <property type="entry name" value="ExoRNase_PH_dom2"/>
</dbReference>
<dbReference type="Gene3D" id="3.30.230.70">
    <property type="entry name" value="GHMP Kinase, N-terminal domain"/>
    <property type="match status" value="1"/>
</dbReference>
<dbReference type="PANTHER" id="PTHR11953">
    <property type="entry name" value="EXOSOME COMPLEX COMPONENT"/>
    <property type="match status" value="1"/>
</dbReference>
<dbReference type="InterPro" id="IPR020568">
    <property type="entry name" value="Ribosomal_Su5_D2-typ_SF"/>
</dbReference>
<keyword evidence="6 9" id="KW-0808">Transferase</keyword>
<dbReference type="NCBIfam" id="TIGR01966">
    <property type="entry name" value="RNasePH"/>
    <property type="match status" value="1"/>
</dbReference>
<dbReference type="AlphaFoldDB" id="A0A0C2DU41"/>
<protein>
    <recommendedName>
        <fullName evidence="6">Ribonuclease PH</fullName>
        <shortName evidence="6">RNase PH</shortName>
        <ecNumber evidence="6">2.7.7.56</ecNumber>
    </recommendedName>
    <alternativeName>
        <fullName evidence="6">tRNA nucleotidyltransferase</fullName>
    </alternativeName>
</protein>
<keyword evidence="10" id="KW-1185">Reference proteome</keyword>
<proteinExistence type="inferred from homology"/>
<dbReference type="EC" id="2.7.7.56" evidence="6"/>
<dbReference type="GO" id="GO:0000175">
    <property type="term" value="F:3'-5'-RNA exonuclease activity"/>
    <property type="evidence" value="ECO:0007669"/>
    <property type="project" value="UniProtKB-UniRule"/>
</dbReference>
<evidence type="ECO:0000259" key="8">
    <source>
        <dbReference type="Pfam" id="PF03725"/>
    </source>
</evidence>
<dbReference type="InterPro" id="IPR002381">
    <property type="entry name" value="RNase_PH_bac-type"/>
</dbReference>
<keyword evidence="2 6" id="KW-0698">rRNA processing</keyword>
<comment type="subunit">
    <text evidence="6">Homohexameric ring arranged as a trimer of dimers.</text>
</comment>